<name>A0A4P8XL89_9BACL</name>
<comment type="subcellular location">
    <subcellularLocation>
        <location evidence="1 6">Bacterial flagellum basal body</location>
    </subcellularLocation>
</comment>
<dbReference type="InterPro" id="IPR006300">
    <property type="entry name" value="FlgB"/>
</dbReference>
<dbReference type="PANTHER" id="PTHR30435:SF12">
    <property type="entry name" value="FLAGELLAR BASAL BODY ROD PROTEIN FLGB"/>
    <property type="match status" value="1"/>
</dbReference>
<dbReference type="KEGG" id="palo:E6C60_2516"/>
<sequence length="150" mass="16769">MLNWLCNDYEERMGLVNLLGSSSFQRLQGGLDAANARNVVITNNIANVDTPHFKRSEVAFESILKMEMSGMKTSLTGKRTDPRHFVIGPSSKLPSSTLQMDQSSAMNNNGNNVDIDREMSLLAENQLRYNSYVQAVNDQIRLMRAAVEGR</sequence>
<dbReference type="Pfam" id="PF00460">
    <property type="entry name" value="Flg_bb_rod"/>
    <property type="match status" value="1"/>
</dbReference>
<dbReference type="Proteomes" id="UP000300879">
    <property type="component" value="Chromosome"/>
</dbReference>
<feature type="region of interest" description="Disordered" evidence="7">
    <location>
        <begin position="74"/>
        <end position="101"/>
    </location>
</feature>
<dbReference type="PIRSF" id="PIRSF002889">
    <property type="entry name" value="Rod_FlgB"/>
    <property type="match status" value="1"/>
</dbReference>
<keyword evidence="9" id="KW-0282">Flagellum</keyword>
<gene>
    <name evidence="9" type="ORF">E6C60_2516</name>
</gene>
<dbReference type="PROSITE" id="PS00588">
    <property type="entry name" value="FLAGELLA_BB_ROD"/>
    <property type="match status" value="1"/>
</dbReference>
<evidence type="ECO:0000256" key="4">
    <source>
        <dbReference type="ARBA" id="ARBA00023143"/>
    </source>
</evidence>
<keyword evidence="10" id="KW-1185">Reference proteome</keyword>
<dbReference type="InterPro" id="IPR019776">
    <property type="entry name" value="Flagellar_basal_body_rod_CS"/>
</dbReference>
<protein>
    <recommendedName>
        <fullName evidence="3 6">Flagellar basal body rod protein FlgB</fullName>
    </recommendedName>
</protein>
<evidence type="ECO:0000259" key="8">
    <source>
        <dbReference type="Pfam" id="PF00460"/>
    </source>
</evidence>
<comment type="function">
    <text evidence="5 6">Structural component of flagellum, the bacterial motility apparatus. Part of the rod structure of flagellar basal body.</text>
</comment>
<evidence type="ECO:0000256" key="5">
    <source>
        <dbReference type="ARBA" id="ARBA00024934"/>
    </source>
</evidence>
<evidence type="ECO:0000256" key="6">
    <source>
        <dbReference type="PIRNR" id="PIRNR002889"/>
    </source>
</evidence>
<dbReference type="PANTHER" id="PTHR30435">
    <property type="entry name" value="FLAGELLAR PROTEIN"/>
    <property type="match status" value="1"/>
</dbReference>
<dbReference type="AlphaFoldDB" id="A0A4P8XL89"/>
<dbReference type="InterPro" id="IPR001444">
    <property type="entry name" value="Flag_bb_rod_N"/>
</dbReference>
<proteinExistence type="inferred from homology"/>
<reference evidence="9 10" key="1">
    <citation type="submission" date="2019-05" db="EMBL/GenBank/DDBJ databases">
        <authorList>
            <person name="Chen C."/>
        </authorList>
    </citation>
    <scope>NUCLEOTIDE SEQUENCE [LARGE SCALE GENOMIC DNA]</scope>
    <source>
        <strain evidence="9 10">HB172198</strain>
    </source>
</reference>
<dbReference type="NCBIfam" id="TIGR01396">
    <property type="entry name" value="FlgB"/>
    <property type="match status" value="1"/>
</dbReference>
<evidence type="ECO:0000313" key="10">
    <source>
        <dbReference type="Proteomes" id="UP000300879"/>
    </source>
</evidence>
<dbReference type="GO" id="GO:0071978">
    <property type="term" value="P:bacterial-type flagellum-dependent swarming motility"/>
    <property type="evidence" value="ECO:0007669"/>
    <property type="project" value="TreeGrafter"/>
</dbReference>
<evidence type="ECO:0000256" key="1">
    <source>
        <dbReference type="ARBA" id="ARBA00004117"/>
    </source>
</evidence>
<keyword evidence="4 6" id="KW-0975">Bacterial flagellum</keyword>
<dbReference type="EMBL" id="CP040396">
    <property type="protein sequence ID" value="QCT03228.1"/>
    <property type="molecule type" value="Genomic_DNA"/>
</dbReference>
<keyword evidence="9" id="KW-0966">Cell projection</keyword>
<comment type="subunit">
    <text evidence="6">The basal body constitutes a major portion of the flagellar organelle and consists of a number of rings mounted on a central rod.</text>
</comment>
<dbReference type="GO" id="GO:0030694">
    <property type="term" value="C:bacterial-type flagellum basal body, rod"/>
    <property type="evidence" value="ECO:0007669"/>
    <property type="project" value="InterPro"/>
</dbReference>
<feature type="compositionally biased region" description="Polar residues" evidence="7">
    <location>
        <begin position="92"/>
        <end position="101"/>
    </location>
</feature>
<keyword evidence="9" id="KW-0969">Cilium</keyword>
<evidence type="ECO:0000256" key="7">
    <source>
        <dbReference type="SAM" id="MobiDB-lite"/>
    </source>
</evidence>
<feature type="domain" description="Flagellar basal body rod protein N-terminal" evidence="8">
    <location>
        <begin position="28"/>
        <end position="54"/>
    </location>
</feature>
<evidence type="ECO:0000313" key="9">
    <source>
        <dbReference type="EMBL" id="QCT03228.1"/>
    </source>
</evidence>
<evidence type="ECO:0000256" key="2">
    <source>
        <dbReference type="ARBA" id="ARBA00009677"/>
    </source>
</evidence>
<comment type="similarity">
    <text evidence="2 6">Belongs to the flagella basal body rod proteins family.</text>
</comment>
<organism evidence="9 10">
    <name type="scientific">Paenibacillus algicola</name>
    <dbReference type="NCBI Taxonomy" id="2565926"/>
    <lineage>
        <taxon>Bacteria</taxon>
        <taxon>Bacillati</taxon>
        <taxon>Bacillota</taxon>
        <taxon>Bacilli</taxon>
        <taxon>Bacillales</taxon>
        <taxon>Paenibacillaceae</taxon>
        <taxon>Paenibacillus</taxon>
    </lineage>
</organism>
<accession>A0A4P8XL89</accession>
<evidence type="ECO:0000256" key="3">
    <source>
        <dbReference type="ARBA" id="ARBA00014376"/>
    </source>
</evidence>